<dbReference type="Pfam" id="PF13344">
    <property type="entry name" value="Hydrolase_6"/>
    <property type="match status" value="1"/>
</dbReference>
<feature type="non-terminal residue" evidence="1">
    <location>
        <position position="1"/>
    </location>
</feature>
<dbReference type="InterPro" id="IPR006357">
    <property type="entry name" value="HAD-SF_hydro_IIA"/>
</dbReference>
<dbReference type="Gene3D" id="3.40.50.1000">
    <property type="entry name" value="HAD superfamily/HAD-like"/>
    <property type="match status" value="1"/>
</dbReference>
<proteinExistence type="predicted"/>
<reference evidence="1" key="1">
    <citation type="submission" date="2021-02" db="EMBL/GenBank/DDBJ databases">
        <authorList>
            <person name="Nowell W R."/>
        </authorList>
    </citation>
    <scope>NUCLEOTIDE SEQUENCE</scope>
</reference>
<dbReference type="InterPro" id="IPR023214">
    <property type="entry name" value="HAD_sf"/>
</dbReference>
<evidence type="ECO:0000313" key="1">
    <source>
        <dbReference type="EMBL" id="CAF3892608.1"/>
    </source>
</evidence>
<comment type="caution">
    <text evidence="1">The sequence shown here is derived from an EMBL/GenBank/DDBJ whole genome shotgun (WGS) entry which is preliminary data.</text>
</comment>
<protein>
    <submittedName>
        <fullName evidence="1">Uncharacterized protein</fullName>
    </submittedName>
</protein>
<evidence type="ECO:0000313" key="2">
    <source>
        <dbReference type="Proteomes" id="UP000663881"/>
    </source>
</evidence>
<organism evidence="1 2">
    <name type="scientific">Adineta steineri</name>
    <dbReference type="NCBI Taxonomy" id="433720"/>
    <lineage>
        <taxon>Eukaryota</taxon>
        <taxon>Metazoa</taxon>
        <taxon>Spiralia</taxon>
        <taxon>Gnathifera</taxon>
        <taxon>Rotifera</taxon>
        <taxon>Eurotatoria</taxon>
        <taxon>Bdelloidea</taxon>
        <taxon>Adinetida</taxon>
        <taxon>Adinetidae</taxon>
        <taxon>Adineta</taxon>
    </lineage>
</organism>
<dbReference type="Proteomes" id="UP000663881">
    <property type="component" value="Unassembled WGS sequence"/>
</dbReference>
<gene>
    <name evidence="1" type="ORF">OKA104_LOCUS23740</name>
</gene>
<sequence length="123" mass="13738">MNISYCKYLISRSISSIINHKVKEPQFGLLFDVDVKPTGEFRIPTIFVTNASNELHTSKAAKLTQILEIPILPEQVIVAHSPLKMYTEFHKKHCLISGQGPIADIAKNLGFTKVTTIEQLCDA</sequence>
<dbReference type="EMBL" id="CAJOAY010001839">
    <property type="protein sequence ID" value="CAF3892608.1"/>
    <property type="molecule type" value="Genomic_DNA"/>
</dbReference>
<name>A0A819H0J2_9BILA</name>
<accession>A0A819H0J2</accession>
<dbReference type="AlphaFoldDB" id="A0A819H0J2"/>